<proteinExistence type="predicted"/>
<evidence type="ECO:0000313" key="2">
    <source>
        <dbReference type="Proteomes" id="UP000887540"/>
    </source>
</evidence>
<dbReference type="SMART" id="SM00034">
    <property type="entry name" value="CLECT"/>
    <property type="match status" value="1"/>
</dbReference>
<dbReference type="CDD" id="cd00037">
    <property type="entry name" value="CLECT"/>
    <property type="match status" value="1"/>
</dbReference>
<protein>
    <submittedName>
        <fullName evidence="3">C-type lectin domain-containing protein</fullName>
    </submittedName>
</protein>
<dbReference type="InterPro" id="IPR050111">
    <property type="entry name" value="C-type_lectin/snaclec_domain"/>
</dbReference>
<dbReference type="Pfam" id="PF00059">
    <property type="entry name" value="Lectin_C"/>
    <property type="match status" value="1"/>
</dbReference>
<dbReference type="AlphaFoldDB" id="A0A914EI09"/>
<keyword evidence="2" id="KW-1185">Reference proteome</keyword>
<sequence>MGVNGMSLNQKTSPCPDGWTYFNATKSCYIYKESFQGGWDNGEFTVCHGGSGSNTHLVSIHSAFENNFIATLLPNPAIAIWIGYHSDSGSFGWTDNSIFDYSNFNTDPYPDNLEQCTAYFAIGGNGWMIQPCNINDINGVVCKQPANV</sequence>
<name>A0A914EI09_9BILA</name>
<evidence type="ECO:0000313" key="3">
    <source>
        <dbReference type="WBParaSite" id="ACRNAN_scaffold844.g30913.t1"/>
    </source>
</evidence>
<dbReference type="WBParaSite" id="ACRNAN_scaffold844.g30913.t1">
    <property type="protein sequence ID" value="ACRNAN_scaffold844.g30913.t1"/>
    <property type="gene ID" value="ACRNAN_scaffold844.g30913"/>
</dbReference>
<dbReference type="PROSITE" id="PS50041">
    <property type="entry name" value="C_TYPE_LECTIN_2"/>
    <property type="match status" value="1"/>
</dbReference>
<organism evidence="2 3">
    <name type="scientific">Acrobeloides nanus</name>
    <dbReference type="NCBI Taxonomy" id="290746"/>
    <lineage>
        <taxon>Eukaryota</taxon>
        <taxon>Metazoa</taxon>
        <taxon>Ecdysozoa</taxon>
        <taxon>Nematoda</taxon>
        <taxon>Chromadorea</taxon>
        <taxon>Rhabditida</taxon>
        <taxon>Tylenchina</taxon>
        <taxon>Cephalobomorpha</taxon>
        <taxon>Cephaloboidea</taxon>
        <taxon>Cephalobidae</taxon>
        <taxon>Acrobeloides</taxon>
    </lineage>
</organism>
<dbReference type="InterPro" id="IPR016186">
    <property type="entry name" value="C-type_lectin-like/link_sf"/>
</dbReference>
<feature type="domain" description="C-type lectin" evidence="1">
    <location>
        <begin position="24"/>
        <end position="133"/>
    </location>
</feature>
<reference evidence="3" key="1">
    <citation type="submission" date="2022-11" db="UniProtKB">
        <authorList>
            <consortium name="WormBaseParasite"/>
        </authorList>
    </citation>
    <scope>IDENTIFICATION</scope>
</reference>
<dbReference type="SUPFAM" id="SSF56436">
    <property type="entry name" value="C-type lectin-like"/>
    <property type="match status" value="1"/>
</dbReference>
<dbReference type="InterPro" id="IPR001304">
    <property type="entry name" value="C-type_lectin-like"/>
</dbReference>
<dbReference type="InterPro" id="IPR016187">
    <property type="entry name" value="CTDL_fold"/>
</dbReference>
<dbReference type="Proteomes" id="UP000887540">
    <property type="component" value="Unplaced"/>
</dbReference>
<dbReference type="Gene3D" id="3.10.100.10">
    <property type="entry name" value="Mannose-Binding Protein A, subunit A"/>
    <property type="match status" value="1"/>
</dbReference>
<accession>A0A914EI09</accession>
<evidence type="ECO:0000259" key="1">
    <source>
        <dbReference type="PROSITE" id="PS50041"/>
    </source>
</evidence>
<dbReference type="PANTHER" id="PTHR22803">
    <property type="entry name" value="MANNOSE, PHOSPHOLIPASE, LECTIN RECEPTOR RELATED"/>
    <property type="match status" value="1"/>
</dbReference>